<organism evidence="3 4">
    <name type="scientific">Halogeometricum borinquense</name>
    <dbReference type="NCBI Taxonomy" id="60847"/>
    <lineage>
        <taxon>Archaea</taxon>
        <taxon>Methanobacteriati</taxon>
        <taxon>Methanobacteriota</taxon>
        <taxon>Stenosarchaea group</taxon>
        <taxon>Halobacteria</taxon>
        <taxon>Halobacteriales</taxon>
        <taxon>Haloferacaceae</taxon>
        <taxon>Halogeometricum</taxon>
    </lineage>
</organism>
<feature type="transmembrane region" description="Helical" evidence="1">
    <location>
        <begin position="80"/>
        <end position="101"/>
    </location>
</feature>
<dbReference type="EMBL" id="RZHH01000002">
    <property type="protein sequence ID" value="RYJ13524.1"/>
    <property type="molecule type" value="Genomic_DNA"/>
</dbReference>
<feature type="transmembrane region" description="Helical" evidence="1">
    <location>
        <begin position="107"/>
        <end position="125"/>
    </location>
</feature>
<protein>
    <submittedName>
        <fullName evidence="3">DUF1648 domain-containing protein</fullName>
    </submittedName>
</protein>
<proteinExistence type="predicted"/>
<dbReference type="AlphaFoldDB" id="A0A482T6Y0"/>
<dbReference type="OMA" id="PDQFAIH"/>
<feature type="transmembrane region" description="Helical" evidence="1">
    <location>
        <begin position="48"/>
        <end position="68"/>
    </location>
</feature>
<evidence type="ECO:0000313" key="4">
    <source>
        <dbReference type="Proteomes" id="UP000294028"/>
    </source>
</evidence>
<gene>
    <name evidence="3" type="ORF">ELS19_05835</name>
</gene>
<dbReference type="GeneID" id="9993753"/>
<feature type="domain" description="DUF1648" evidence="2">
    <location>
        <begin position="13"/>
        <end position="59"/>
    </location>
</feature>
<dbReference type="Pfam" id="PF07853">
    <property type="entry name" value="DUF1648"/>
    <property type="match status" value="1"/>
</dbReference>
<keyword evidence="1" id="KW-0472">Membrane</keyword>
<evidence type="ECO:0000256" key="1">
    <source>
        <dbReference type="SAM" id="Phobius"/>
    </source>
</evidence>
<evidence type="ECO:0000259" key="2">
    <source>
        <dbReference type="Pfam" id="PF07853"/>
    </source>
</evidence>
<keyword evidence="1" id="KW-0812">Transmembrane</keyword>
<evidence type="ECO:0000313" key="3">
    <source>
        <dbReference type="EMBL" id="RYJ13524.1"/>
    </source>
</evidence>
<dbReference type="RefSeq" id="WP_006057043.1">
    <property type="nucleotide sequence ID" value="NZ_RZHH01000002.1"/>
</dbReference>
<name>A0A482T6Y0_9EURY</name>
<dbReference type="InterPro" id="IPR012867">
    <property type="entry name" value="DUF1648"/>
</dbReference>
<sequence>MRLTRADIVGIAVLGATALVGLVFLPSLPDQFAIHFGMDGADSFVSTPVGLFLLPAIGIVTIVLLRSVSEMKETGGVSGSYGFALALFLAYVQGVVLAWNLGFGVDVSLFVLPATAVFVAVSFAAKTW</sequence>
<feature type="transmembrane region" description="Helical" evidence="1">
    <location>
        <begin position="7"/>
        <end position="28"/>
    </location>
</feature>
<reference evidence="3 4" key="1">
    <citation type="submission" date="2018-12" db="EMBL/GenBank/DDBJ databases">
        <title>Genome analysis provides insights into bioremediation potentialities of Halogeometricum borinquense strain N11.</title>
        <authorList>
            <person name="Najjari A."/>
            <person name="Youssef N."/>
            <person name="Fhoula I."/>
            <person name="Ben Dhia O."/>
            <person name="Mahjoubi M."/>
            <person name="Ouzari H.I."/>
            <person name="Cherif A."/>
        </authorList>
    </citation>
    <scope>NUCLEOTIDE SEQUENCE [LARGE SCALE GENOMIC DNA]</scope>
    <source>
        <strain evidence="3 4">N11</strain>
    </source>
</reference>
<comment type="caution">
    <text evidence="3">The sequence shown here is derived from an EMBL/GenBank/DDBJ whole genome shotgun (WGS) entry which is preliminary data.</text>
</comment>
<keyword evidence="1" id="KW-1133">Transmembrane helix</keyword>
<accession>A0A482T6Y0</accession>
<dbReference type="Proteomes" id="UP000294028">
    <property type="component" value="Unassembled WGS sequence"/>
</dbReference>